<dbReference type="EMBL" id="QAOH01000015">
    <property type="protein sequence ID" value="PTQ68314.1"/>
    <property type="molecule type" value="Genomic_DNA"/>
</dbReference>
<feature type="transmembrane region" description="Helical" evidence="1">
    <location>
        <begin position="307"/>
        <end position="329"/>
    </location>
</feature>
<keyword evidence="3" id="KW-1185">Reference proteome</keyword>
<organism evidence="2 3">
    <name type="scientific">Celeribacter persicus</name>
    <dbReference type="NCBI Taxonomy" id="1651082"/>
    <lineage>
        <taxon>Bacteria</taxon>
        <taxon>Pseudomonadati</taxon>
        <taxon>Pseudomonadota</taxon>
        <taxon>Alphaproteobacteria</taxon>
        <taxon>Rhodobacterales</taxon>
        <taxon>Roseobacteraceae</taxon>
        <taxon>Celeribacter</taxon>
    </lineage>
</organism>
<feature type="transmembrane region" description="Helical" evidence="1">
    <location>
        <begin position="91"/>
        <end position="111"/>
    </location>
</feature>
<name>A0A2T5H9T0_9RHOB</name>
<feature type="transmembrane region" description="Helical" evidence="1">
    <location>
        <begin position="185"/>
        <end position="205"/>
    </location>
</feature>
<feature type="transmembrane region" description="Helical" evidence="1">
    <location>
        <begin position="367"/>
        <end position="386"/>
    </location>
</feature>
<gene>
    <name evidence="2" type="ORF">C8N42_11526</name>
</gene>
<reference evidence="2 3" key="1">
    <citation type="submission" date="2018-04" db="EMBL/GenBank/DDBJ databases">
        <title>Genomic Encyclopedia of Archaeal and Bacterial Type Strains, Phase II (KMG-II): from individual species to whole genera.</title>
        <authorList>
            <person name="Goeker M."/>
        </authorList>
    </citation>
    <scope>NUCLEOTIDE SEQUENCE [LARGE SCALE GENOMIC DNA]</scope>
    <source>
        <strain evidence="2 3">DSM 100434</strain>
    </source>
</reference>
<proteinExistence type="predicted"/>
<feature type="transmembrane region" description="Helical" evidence="1">
    <location>
        <begin position="273"/>
        <end position="295"/>
    </location>
</feature>
<accession>A0A2T5H9T0</accession>
<keyword evidence="1" id="KW-1133">Transmembrane helix</keyword>
<keyword evidence="1" id="KW-0812">Transmembrane</keyword>
<dbReference type="OrthoDB" id="9770040at2"/>
<feature type="transmembrane region" description="Helical" evidence="1">
    <location>
        <begin position="22"/>
        <end position="47"/>
    </location>
</feature>
<evidence type="ECO:0000313" key="3">
    <source>
        <dbReference type="Proteomes" id="UP000244077"/>
    </source>
</evidence>
<feature type="transmembrane region" description="Helical" evidence="1">
    <location>
        <begin position="59"/>
        <end position="79"/>
    </location>
</feature>
<feature type="transmembrane region" description="Helical" evidence="1">
    <location>
        <begin position="145"/>
        <end position="165"/>
    </location>
</feature>
<feature type="transmembrane region" description="Helical" evidence="1">
    <location>
        <begin position="226"/>
        <end position="253"/>
    </location>
</feature>
<keyword evidence="1" id="KW-0472">Membrane</keyword>
<protein>
    <submittedName>
        <fullName evidence="2">Uncharacterized protein involved in response to NO</fullName>
    </submittedName>
</protein>
<evidence type="ECO:0000313" key="2">
    <source>
        <dbReference type="EMBL" id="PTQ68314.1"/>
    </source>
</evidence>
<sequence length="401" mass="42570">MKDTSQSAPPLSTVLADEGFRLFFPLAAAHAALWPFLWVAVQGYLLIGATEIASSVWHMHEMIVGSFGAALIGFLTTAFPEWTDTPKLQGCALWSFAAIWGVARLIGLIGFDALTPLAALGDLAWMAGLILYGIAITWRKRTDRLLAFLPWLVGFFMAEAITRYFTITGDSYLAGEAVKYSGLVFLGVLGLALARITVPVTNLVLDPSEETSPYRPHPGRKNLAPGLVAFVLLGKFFGLSDTVVAWLMIAAGAGFLDRAGEGFIGRETFRVEIIALTLPSLLSGAGLIWLGASALGAPVLPAGGWHLALMGGLGVAVLAVLSIAGLFHAGLTLPVGGAVKTALVLLVISVVLRIFPELGMISAMAGHLSASVFWAAGFGLWLWRYWPILTDPDTLGQHEGC</sequence>
<dbReference type="Proteomes" id="UP000244077">
    <property type="component" value="Unassembled WGS sequence"/>
</dbReference>
<dbReference type="Pfam" id="PF05940">
    <property type="entry name" value="NnrS"/>
    <property type="match status" value="1"/>
</dbReference>
<dbReference type="RefSeq" id="WP_107817582.1">
    <property type="nucleotide sequence ID" value="NZ_QAOH01000015.1"/>
</dbReference>
<comment type="caution">
    <text evidence="2">The sequence shown here is derived from an EMBL/GenBank/DDBJ whole genome shotgun (WGS) entry which is preliminary data.</text>
</comment>
<dbReference type="AlphaFoldDB" id="A0A2T5H9T0"/>
<dbReference type="InterPro" id="IPR010266">
    <property type="entry name" value="NnrS"/>
</dbReference>
<evidence type="ECO:0000256" key="1">
    <source>
        <dbReference type="SAM" id="Phobius"/>
    </source>
</evidence>
<feature type="transmembrane region" description="Helical" evidence="1">
    <location>
        <begin position="335"/>
        <end position="355"/>
    </location>
</feature>
<feature type="transmembrane region" description="Helical" evidence="1">
    <location>
        <begin position="117"/>
        <end position="138"/>
    </location>
</feature>